<keyword evidence="1" id="KW-0472">Membrane</keyword>
<evidence type="ECO:0000313" key="3">
    <source>
        <dbReference type="RefSeq" id="XP_015523123.1"/>
    </source>
</evidence>
<keyword evidence="1" id="KW-1133">Transmembrane helix</keyword>
<name>A0A6J0C948_NEOLC</name>
<dbReference type="OrthoDB" id="110174at2759"/>
<evidence type="ECO:0000313" key="2">
    <source>
        <dbReference type="Proteomes" id="UP000829291"/>
    </source>
</evidence>
<protein>
    <submittedName>
        <fullName evidence="3">Transmembrane protein 177</fullName>
    </submittedName>
</protein>
<keyword evidence="2" id="KW-1185">Reference proteome</keyword>
<dbReference type="RefSeq" id="XP_015523123.1">
    <property type="nucleotide sequence ID" value="XM_015667637.2"/>
</dbReference>
<dbReference type="Proteomes" id="UP000829291">
    <property type="component" value="Chromosome 4"/>
</dbReference>
<accession>A0A6J0C948</accession>
<keyword evidence="1 3" id="KW-0812">Transmembrane</keyword>
<feature type="transmembrane region" description="Helical" evidence="1">
    <location>
        <begin position="212"/>
        <end position="232"/>
    </location>
</feature>
<dbReference type="PANTHER" id="PTHR21824">
    <property type="entry name" value="TRANSMEMBRANE PROTEIN 177"/>
    <property type="match status" value="1"/>
</dbReference>
<dbReference type="InterPro" id="IPR026620">
    <property type="entry name" value="TMEM177"/>
</dbReference>
<evidence type="ECO:0000256" key="1">
    <source>
        <dbReference type="SAM" id="Phobius"/>
    </source>
</evidence>
<dbReference type="InParanoid" id="A0A6J0C948"/>
<dbReference type="AlphaFoldDB" id="A0A6J0C948"/>
<reference evidence="3" key="1">
    <citation type="submission" date="2025-08" db="UniProtKB">
        <authorList>
            <consortium name="RefSeq"/>
        </authorList>
    </citation>
    <scope>IDENTIFICATION</scope>
    <source>
        <tissue evidence="3">Thorax and Abdomen</tissue>
    </source>
</reference>
<dbReference type="FunCoup" id="A0A6J0C948">
    <property type="interactions" value="405"/>
</dbReference>
<proteinExistence type="predicted"/>
<feature type="transmembrane region" description="Helical" evidence="1">
    <location>
        <begin position="179"/>
        <end position="197"/>
    </location>
</feature>
<dbReference type="KEGG" id="nlo:107226730"/>
<gene>
    <name evidence="3" type="primary">LOC107226730</name>
</gene>
<sequence>MNVKFKVVRKINHLAWFATESGRKFSKGCVITFGLGTFAANYLPHSLFLDTYKEVFQMYRKSRPVRVTAKIKKQFNAVLDDLEVPDHIRGLIKPFIVNGFDLIHAGSPNLRSGAIVGVPLSFDYEELKDIDDSTLVLQDKPVDWKSVEGQNLLSSLLLSEEAKKFAIAQKVLRCQSHEIWVNCILPMLCTAFAYAIAQRANVMLDSLYRPPIVRICLYSFVGMFSIATWGALKDFSTIQYDNECDEELCKLGKDYIKGGQEYYCKILERNVALRSLLGDYGAKLYSVSGNQRFFLRQKGMPLVYRKLYFDEQMENLR</sequence>
<dbReference type="GeneID" id="107226730"/>
<organism evidence="3">
    <name type="scientific">Neodiprion lecontei</name>
    <name type="common">Redheaded pine sawfly</name>
    <dbReference type="NCBI Taxonomy" id="441921"/>
    <lineage>
        <taxon>Eukaryota</taxon>
        <taxon>Metazoa</taxon>
        <taxon>Ecdysozoa</taxon>
        <taxon>Arthropoda</taxon>
        <taxon>Hexapoda</taxon>
        <taxon>Insecta</taxon>
        <taxon>Pterygota</taxon>
        <taxon>Neoptera</taxon>
        <taxon>Endopterygota</taxon>
        <taxon>Hymenoptera</taxon>
        <taxon>Tenthredinoidea</taxon>
        <taxon>Diprionidae</taxon>
        <taxon>Diprioninae</taxon>
        <taxon>Neodiprion</taxon>
    </lineage>
</organism>
<dbReference type="PANTHER" id="PTHR21824:SF4">
    <property type="entry name" value="TRANSMEMBRANE PROTEIN 177"/>
    <property type="match status" value="1"/>
</dbReference>
<dbReference type="GO" id="GO:0016020">
    <property type="term" value="C:membrane"/>
    <property type="evidence" value="ECO:0007669"/>
    <property type="project" value="TreeGrafter"/>
</dbReference>